<keyword evidence="1" id="KW-0732">Signal</keyword>
<dbReference type="RefSeq" id="WP_148908176.1">
    <property type="nucleotide sequence ID" value="NZ_VNHX01000006.1"/>
</dbReference>
<name>A0A5S5DMW0_9SPHI</name>
<evidence type="ECO:0000256" key="1">
    <source>
        <dbReference type="SAM" id="SignalP"/>
    </source>
</evidence>
<proteinExistence type="predicted"/>
<dbReference type="AlphaFoldDB" id="A0A5S5DMW0"/>
<evidence type="ECO:0008006" key="4">
    <source>
        <dbReference type="Google" id="ProtNLM"/>
    </source>
</evidence>
<evidence type="ECO:0000313" key="2">
    <source>
        <dbReference type="EMBL" id="TYP96386.1"/>
    </source>
</evidence>
<evidence type="ECO:0000313" key="3">
    <source>
        <dbReference type="Proteomes" id="UP000325105"/>
    </source>
</evidence>
<protein>
    <recommendedName>
        <fullName evidence="4">Lipoprotein</fullName>
    </recommendedName>
</protein>
<keyword evidence="3" id="KW-1185">Reference proteome</keyword>
<accession>A0A5S5DMW0</accession>
<feature type="chain" id="PRO_5024285695" description="Lipoprotein" evidence="1">
    <location>
        <begin position="20"/>
        <end position="72"/>
    </location>
</feature>
<gene>
    <name evidence="2" type="ORF">BC792_10695</name>
</gene>
<dbReference type="OrthoDB" id="681107at2"/>
<dbReference type="Proteomes" id="UP000325105">
    <property type="component" value="Unassembled WGS sequence"/>
</dbReference>
<dbReference type="EMBL" id="VNHX01000006">
    <property type="protein sequence ID" value="TYP96386.1"/>
    <property type="molecule type" value="Genomic_DNA"/>
</dbReference>
<sequence>MKNLFKFGFLGLALTIAFASCGGAETKTEQAADSLANQVEASTDSIADSLNNVADSVKSTGDSIADSLNNVQ</sequence>
<organism evidence="2 3">
    <name type="scientific">Sphingobacterium allocomposti</name>
    <dbReference type="NCBI Taxonomy" id="415956"/>
    <lineage>
        <taxon>Bacteria</taxon>
        <taxon>Pseudomonadati</taxon>
        <taxon>Bacteroidota</taxon>
        <taxon>Sphingobacteriia</taxon>
        <taxon>Sphingobacteriales</taxon>
        <taxon>Sphingobacteriaceae</taxon>
        <taxon>Sphingobacterium</taxon>
    </lineage>
</organism>
<comment type="caution">
    <text evidence="2">The sequence shown here is derived from an EMBL/GenBank/DDBJ whole genome shotgun (WGS) entry which is preliminary data.</text>
</comment>
<dbReference type="PROSITE" id="PS51257">
    <property type="entry name" value="PROKAR_LIPOPROTEIN"/>
    <property type="match status" value="1"/>
</dbReference>
<feature type="signal peptide" evidence="1">
    <location>
        <begin position="1"/>
        <end position="19"/>
    </location>
</feature>
<reference evidence="2 3" key="1">
    <citation type="submission" date="2019-07" db="EMBL/GenBank/DDBJ databases">
        <title>Genomic Encyclopedia of Archaeal and Bacterial Type Strains, Phase II (KMG-II): from individual species to whole genera.</title>
        <authorList>
            <person name="Goeker M."/>
        </authorList>
    </citation>
    <scope>NUCLEOTIDE SEQUENCE [LARGE SCALE GENOMIC DNA]</scope>
    <source>
        <strain evidence="2 3">DSM 18850</strain>
    </source>
</reference>